<dbReference type="InterPro" id="IPR011009">
    <property type="entry name" value="Kinase-like_dom_sf"/>
</dbReference>
<evidence type="ECO:0000256" key="8">
    <source>
        <dbReference type="ARBA" id="ARBA00038543"/>
    </source>
</evidence>
<dbReference type="SUPFAM" id="SSF56112">
    <property type="entry name" value="Protein kinase-like (PK-like)"/>
    <property type="match status" value="1"/>
</dbReference>
<evidence type="ECO:0000256" key="10">
    <source>
        <dbReference type="ARBA" id="ARBA00041902"/>
    </source>
</evidence>
<reference evidence="13 14" key="1">
    <citation type="journal article" date="2024" name="BMC Biol.">
        <title>Comparative genomics of Ascetosporea gives new insight into the evolutionary basis for animal parasitism in Rhizaria.</title>
        <authorList>
            <person name="Hiltunen Thoren M."/>
            <person name="Onut-Brannstrom I."/>
            <person name="Alfjorden A."/>
            <person name="Peckova H."/>
            <person name="Swords F."/>
            <person name="Hooper C."/>
            <person name="Holzer A.S."/>
            <person name="Bass D."/>
            <person name="Burki F."/>
        </authorList>
    </citation>
    <scope>NUCLEOTIDE SEQUENCE [LARGE SCALE GENOMIC DNA]</scope>
    <source>
        <strain evidence="13">20-A016</strain>
    </source>
</reference>
<dbReference type="PROSITE" id="PS50011">
    <property type="entry name" value="PROTEIN_KINASE_DOM"/>
    <property type="match status" value="1"/>
</dbReference>
<comment type="subunit">
    <text evidence="8">May form a complex composed of at least the catalytic subunit CRK2 and a cyclin.</text>
</comment>
<evidence type="ECO:0000256" key="9">
    <source>
        <dbReference type="ARBA" id="ARBA00039612"/>
    </source>
</evidence>
<comment type="caution">
    <text evidence="13">The sequence shown here is derived from an EMBL/GenBank/DDBJ whole genome shotgun (WGS) entry which is preliminary data.</text>
</comment>
<dbReference type="SMART" id="SM00220">
    <property type="entry name" value="S_TKc"/>
    <property type="match status" value="1"/>
</dbReference>
<protein>
    <recommendedName>
        <fullName evidence="9">Cyclin-dependent kinase 2 homolog</fullName>
        <ecNumber evidence="2">2.7.11.23</ecNumber>
    </recommendedName>
    <alternativeName>
        <fullName evidence="10">Cell division control protein 2 homolog</fullName>
    </alternativeName>
    <alternativeName>
        <fullName evidence="11">cdc2-related kinase 2</fullName>
    </alternativeName>
</protein>
<evidence type="ECO:0000256" key="6">
    <source>
        <dbReference type="ARBA" id="ARBA00022777"/>
    </source>
</evidence>
<evidence type="ECO:0000256" key="3">
    <source>
        <dbReference type="ARBA" id="ARBA00022527"/>
    </source>
</evidence>
<comment type="similarity">
    <text evidence="1">Belongs to the protein kinase superfamily. CMGC Ser/Thr protein kinase family. CDC2/CDKX subfamily.</text>
</comment>
<dbReference type="InterPro" id="IPR000719">
    <property type="entry name" value="Prot_kinase_dom"/>
</dbReference>
<dbReference type="PROSITE" id="PS00108">
    <property type="entry name" value="PROTEIN_KINASE_ST"/>
    <property type="match status" value="1"/>
</dbReference>
<proteinExistence type="inferred from homology"/>
<gene>
    <name evidence="13" type="ORF">MHBO_001136</name>
</gene>
<evidence type="ECO:0000256" key="4">
    <source>
        <dbReference type="ARBA" id="ARBA00022679"/>
    </source>
</evidence>
<evidence type="ECO:0000259" key="12">
    <source>
        <dbReference type="PROSITE" id="PS50011"/>
    </source>
</evidence>
<keyword evidence="14" id="KW-1185">Reference proteome</keyword>
<keyword evidence="3" id="KW-0723">Serine/threonine-protein kinase</keyword>
<dbReference type="Gene3D" id="3.30.200.20">
    <property type="entry name" value="Phosphorylase Kinase, domain 1"/>
    <property type="match status" value="1"/>
</dbReference>
<keyword evidence="7" id="KW-0067">ATP-binding</keyword>
<dbReference type="Proteomes" id="UP001439008">
    <property type="component" value="Unassembled WGS sequence"/>
</dbReference>
<name>A0ABV2AHX6_9EUKA</name>
<dbReference type="PANTHER" id="PTHR24056:SF0">
    <property type="entry name" value="CYCLIN-DEPENDENT KINASE 7"/>
    <property type="match status" value="1"/>
</dbReference>
<keyword evidence="4" id="KW-0808">Transferase</keyword>
<evidence type="ECO:0000256" key="5">
    <source>
        <dbReference type="ARBA" id="ARBA00022741"/>
    </source>
</evidence>
<dbReference type="PANTHER" id="PTHR24056">
    <property type="entry name" value="CELL DIVISION PROTEIN KINASE"/>
    <property type="match status" value="1"/>
</dbReference>
<feature type="domain" description="Protein kinase" evidence="12">
    <location>
        <begin position="4"/>
        <end position="302"/>
    </location>
</feature>
<dbReference type="Gene3D" id="1.10.510.10">
    <property type="entry name" value="Transferase(Phosphotransferase) domain 1"/>
    <property type="match status" value="1"/>
</dbReference>
<keyword evidence="6" id="KW-0418">Kinase</keyword>
<evidence type="ECO:0000313" key="14">
    <source>
        <dbReference type="Proteomes" id="UP001439008"/>
    </source>
</evidence>
<keyword evidence="5" id="KW-0547">Nucleotide-binding</keyword>
<dbReference type="Pfam" id="PF00069">
    <property type="entry name" value="Pkinase"/>
    <property type="match status" value="1"/>
</dbReference>
<evidence type="ECO:0000256" key="1">
    <source>
        <dbReference type="ARBA" id="ARBA00006485"/>
    </source>
</evidence>
<evidence type="ECO:0000256" key="7">
    <source>
        <dbReference type="ARBA" id="ARBA00022840"/>
    </source>
</evidence>
<accession>A0ABV2AHX6</accession>
<dbReference type="InterPro" id="IPR050108">
    <property type="entry name" value="CDK"/>
</dbReference>
<dbReference type="EC" id="2.7.11.23" evidence="2"/>
<dbReference type="InterPro" id="IPR008271">
    <property type="entry name" value="Ser/Thr_kinase_AS"/>
</dbReference>
<sequence length="319" mass="36587">MDRFKKLGKIGQGAHGTVIKCERKKVVLSTISFQNELENSKKEIVAIKKMKFSYLSNEQGLASQVIRELMYVQELRHENIVRLYEVFPHHKSLNLVFEYVPFNLEEIIHRERFSFSDANVKSFCKMLLSAIAHCHSKWVLHRDIKPSNCLVSCSGVLKVADFGLAKQFGNLEQALSPEACTLWYRAPELLFGSRLYGEAMDLWAVGCVFGEMLSRKVLFPGDRTVISQLSAIFAIRGSPDEGKWPGVTTLPNYFEFEKTAEVDLRTIFPLVGEEALDLLNKMLCLDPNRRITAEDALKHEYFERNPKEQKMKFGEKDEI</sequence>
<organism evidence="13 14">
    <name type="scientific">Bonamia ostreae</name>
    <dbReference type="NCBI Taxonomy" id="126728"/>
    <lineage>
        <taxon>Eukaryota</taxon>
        <taxon>Sar</taxon>
        <taxon>Rhizaria</taxon>
        <taxon>Endomyxa</taxon>
        <taxon>Ascetosporea</taxon>
        <taxon>Haplosporida</taxon>
        <taxon>Bonamia</taxon>
    </lineage>
</organism>
<evidence type="ECO:0000256" key="2">
    <source>
        <dbReference type="ARBA" id="ARBA00012409"/>
    </source>
</evidence>
<evidence type="ECO:0000256" key="11">
    <source>
        <dbReference type="ARBA" id="ARBA00042858"/>
    </source>
</evidence>
<evidence type="ECO:0000313" key="13">
    <source>
        <dbReference type="EMBL" id="MES1919277.1"/>
    </source>
</evidence>
<dbReference type="EMBL" id="JBDODL010000244">
    <property type="protein sequence ID" value="MES1919277.1"/>
    <property type="molecule type" value="Genomic_DNA"/>
</dbReference>